<accession>A0ABU9KXP0</accession>
<dbReference type="Proteomes" id="UP001474120">
    <property type="component" value="Unassembled WGS sequence"/>
</dbReference>
<feature type="transmembrane region" description="Helical" evidence="1">
    <location>
        <begin position="117"/>
        <end position="134"/>
    </location>
</feature>
<keyword evidence="1" id="KW-0472">Membrane</keyword>
<dbReference type="EMBL" id="JBCDNA010000001">
    <property type="protein sequence ID" value="MEL4454952.1"/>
    <property type="molecule type" value="Genomic_DNA"/>
</dbReference>
<evidence type="ECO:0008006" key="4">
    <source>
        <dbReference type="Google" id="ProtNLM"/>
    </source>
</evidence>
<protein>
    <recommendedName>
        <fullName evidence="4">Glycine zipper family protein</fullName>
    </recommendedName>
</protein>
<feature type="transmembrane region" description="Helical" evidence="1">
    <location>
        <begin position="93"/>
        <end position="111"/>
    </location>
</feature>
<evidence type="ECO:0000313" key="3">
    <source>
        <dbReference type="Proteomes" id="UP001474120"/>
    </source>
</evidence>
<organism evidence="2 3">
    <name type="scientific">Lutimonas vermicola</name>
    <dbReference type="NCBI Taxonomy" id="414288"/>
    <lineage>
        <taxon>Bacteria</taxon>
        <taxon>Pseudomonadati</taxon>
        <taxon>Bacteroidota</taxon>
        <taxon>Flavobacteriia</taxon>
        <taxon>Flavobacteriales</taxon>
        <taxon>Flavobacteriaceae</taxon>
        <taxon>Lutimonas</taxon>
    </lineage>
</organism>
<keyword evidence="3" id="KW-1185">Reference proteome</keyword>
<proteinExistence type="predicted"/>
<keyword evidence="1" id="KW-1133">Transmembrane helix</keyword>
<evidence type="ECO:0000313" key="2">
    <source>
        <dbReference type="EMBL" id="MEL4454952.1"/>
    </source>
</evidence>
<reference evidence="2 3" key="1">
    <citation type="submission" date="2024-04" db="EMBL/GenBank/DDBJ databases">
        <title>whole genome sequencing of Lutimonas vermicola strain IMCC1616.</title>
        <authorList>
            <person name="Bae S.S."/>
        </authorList>
    </citation>
    <scope>NUCLEOTIDE SEQUENCE [LARGE SCALE GENOMIC DNA]</scope>
    <source>
        <strain evidence="2 3">IMCC1616</strain>
    </source>
</reference>
<name>A0ABU9KXP0_9FLAO</name>
<sequence length="152" mass="16858">MNIHELITRPDLIQNKKLHKKFLQFDLLIKELNNKELPDAIIDTINNHIHKINSISASEKELNIQLRKSRLSILKLVEKELQLVAKNHYRNRYLGIGIALGVAVGGALGSGSGNHSLIGLGLPLGMAIGIAYGTKLDNKAKEEGKQLNLELR</sequence>
<comment type="caution">
    <text evidence="2">The sequence shown here is derived from an EMBL/GenBank/DDBJ whole genome shotgun (WGS) entry which is preliminary data.</text>
</comment>
<keyword evidence="1" id="KW-0812">Transmembrane</keyword>
<dbReference type="RefSeq" id="WP_342158673.1">
    <property type="nucleotide sequence ID" value="NZ_JBCDNA010000001.1"/>
</dbReference>
<evidence type="ECO:0000256" key="1">
    <source>
        <dbReference type="SAM" id="Phobius"/>
    </source>
</evidence>
<gene>
    <name evidence="2" type="ORF">AABB81_03540</name>
</gene>